<proteinExistence type="predicted"/>
<comment type="caution">
    <text evidence="2">The sequence shown here is derived from an EMBL/GenBank/DDBJ whole genome shotgun (WGS) entry which is preliminary data.</text>
</comment>
<organism evidence="2 3">
    <name type="scientific">Rhynchophorus ferrugineus</name>
    <name type="common">Red palm weevil</name>
    <name type="synonym">Curculio ferrugineus</name>
    <dbReference type="NCBI Taxonomy" id="354439"/>
    <lineage>
        <taxon>Eukaryota</taxon>
        <taxon>Metazoa</taxon>
        <taxon>Ecdysozoa</taxon>
        <taxon>Arthropoda</taxon>
        <taxon>Hexapoda</taxon>
        <taxon>Insecta</taxon>
        <taxon>Pterygota</taxon>
        <taxon>Neoptera</taxon>
        <taxon>Endopterygota</taxon>
        <taxon>Coleoptera</taxon>
        <taxon>Polyphaga</taxon>
        <taxon>Cucujiformia</taxon>
        <taxon>Curculionidae</taxon>
        <taxon>Dryophthorinae</taxon>
        <taxon>Rhynchophorus</taxon>
    </lineage>
</organism>
<dbReference type="AlphaFoldDB" id="A0A834ILN9"/>
<evidence type="ECO:0000256" key="1">
    <source>
        <dbReference type="SAM" id="MobiDB-lite"/>
    </source>
</evidence>
<gene>
    <name evidence="2" type="ORF">GWI33_005427</name>
</gene>
<evidence type="ECO:0000313" key="2">
    <source>
        <dbReference type="EMBL" id="KAF7280878.1"/>
    </source>
</evidence>
<feature type="compositionally biased region" description="Polar residues" evidence="1">
    <location>
        <begin position="1"/>
        <end position="13"/>
    </location>
</feature>
<protein>
    <submittedName>
        <fullName evidence="2">Uncharacterized protein</fullName>
    </submittedName>
</protein>
<sequence length="99" mass="10759">MSKSKSAPLQATRGSAPHLSAEPRSFFGRLRTDDLSSAVSRIVRWNDARSWPRSIAGPSRTNKSPPPEAAAGDAAPDDCFIVRPCCYYRARLVKIKTGA</sequence>
<name>A0A834ILN9_RHYFE</name>
<dbReference type="EMBL" id="JAACXV010000271">
    <property type="protein sequence ID" value="KAF7280878.1"/>
    <property type="molecule type" value="Genomic_DNA"/>
</dbReference>
<dbReference type="Proteomes" id="UP000625711">
    <property type="component" value="Unassembled WGS sequence"/>
</dbReference>
<feature type="region of interest" description="Disordered" evidence="1">
    <location>
        <begin position="1"/>
        <end position="23"/>
    </location>
</feature>
<accession>A0A834ILN9</accession>
<evidence type="ECO:0000313" key="3">
    <source>
        <dbReference type="Proteomes" id="UP000625711"/>
    </source>
</evidence>
<reference evidence="2" key="1">
    <citation type="submission" date="2020-08" db="EMBL/GenBank/DDBJ databases">
        <title>Genome sequencing and assembly of the red palm weevil Rhynchophorus ferrugineus.</title>
        <authorList>
            <person name="Dias G.B."/>
            <person name="Bergman C.M."/>
            <person name="Manee M."/>
        </authorList>
    </citation>
    <scope>NUCLEOTIDE SEQUENCE</scope>
    <source>
        <strain evidence="2">AA-2017</strain>
        <tissue evidence="2">Whole larva</tissue>
    </source>
</reference>
<keyword evidence="3" id="KW-1185">Reference proteome</keyword>
<feature type="region of interest" description="Disordered" evidence="1">
    <location>
        <begin position="52"/>
        <end position="75"/>
    </location>
</feature>